<dbReference type="InterPro" id="IPR039391">
    <property type="entry name" value="Phytocyanin-like"/>
</dbReference>
<keyword evidence="8" id="KW-1185">Reference proteome</keyword>
<evidence type="ECO:0000256" key="5">
    <source>
        <dbReference type="SAM" id="SignalP"/>
    </source>
</evidence>
<dbReference type="SUPFAM" id="SSF49503">
    <property type="entry name" value="Cupredoxins"/>
    <property type="match status" value="1"/>
</dbReference>
<accession>A0AAP0QT80</accession>
<proteinExistence type="predicted"/>
<dbReference type="Proteomes" id="UP001428341">
    <property type="component" value="Unassembled WGS sequence"/>
</dbReference>
<evidence type="ECO:0000256" key="3">
    <source>
        <dbReference type="ARBA" id="ARBA00023180"/>
    </source>
</evidence>
<evidence type="ECO:0000256" key="4">
    <source>
        <dbReference type="SAM" id="MobiDB-lite"/>
    </source>
</evidence>
<dbReference type="GO" id="GO:0005886">
    <property type="term" value="C:plasma membrane"/>
    <property type="evidence" value="ECO:0007669"/>
    <property type="project" value="TreeGrafter"/>
</dbReference>
<reference evidence="7 8" key="1">
    <citation type="submission" date="2024-05" db="EMBL/GenBank/DDBJ databases">
        <title>Haplotype-resolved chromosome-level genome assembly of Huyou (Citrus changshanensis).</title>
        <authorList>
            <person name="Miao C."/>
            <person name="Chen W."/>
            <person name="Wu Y."/>
            <person name="Wang L."/>
            <person name="Zhao S."/>
            <person name="Grierson D."/>
            <person name="Xu C."/>
            <person name="Chen K."/>
        </authorList>
    </citation>
    <scope>NUCLEOTIDE SEQUENCE [LARGE SCALE GENOMIC DNA]</scope>
    <source>
        <strain evidence="7">01-14</strain>
        <tissue evidence="7">Leaf</tissue>
    </source>
</reference>
<dbReference type="EMBL" id="JBCGBO010000002">
    <property type="protein sequence ID" value="KAK9222400.1"/>
    <property type="molecule type" value="Genomic_DNA"/>
</dbReference>
<dbReference type="PANTHER" id="PTHR33021">
    <property type="entry name" value="BLUE COPPER PROTEIN"/>
    <property type="match status" value="1"/>
</dbReference>
<comment type="caution">
    <text evidence="7">The sequence shown here is derived from an EMBL/GenBank/DDBJ whole genome shotgun (WGS) entry which is preliminary data.</text>
</comment>
<keyword evidence="2" id="KW-0186">Copper</keyword>
<feature type="compositionally biased region" description="Low complexity" evidence="4">
    <location>
        <begin position="157"/>
        <end position="185"/>
    </location>
</feature>
<feature type="compositionally biased region" description="Pro residues" evidence="4">
    <location>
        <begin position="202"/>
        <end position="215"/>
    </location>
</feature>
<dbReference type="Gene3D" id="2.60.40.420">
    <property type="entry name" value="Cupredoxins - blue copper proteins"/>
    <property type="match status" value="1"/>
</dbReference>
<dbReference type="GO" id="GO:0009055">
    <property type="term" value="F:electron transfer activity"/>
    <property type="evidence" value="ECO:0007669"/>
    <property type="project" value="InterPro"/>
</dbReference>
<keyword evidence="1" id="KW-0479">Metal-binding</keyword>
<evidence type="ECO:0000256" key="1">
    <source>
        <dbReference type="ARBA" id="ARBA00022723"/>
    </source>
</evidence>
<dbReference type="CDD" id="cd04216">
    <property type="entry name" value="Phytocyanin"/>
    <property type="match status" value="1"/>
</dbReference>
<dbReference type="GO" id="GO:0046872">
    <property type="term" value="F:metal ion binding"/>
    <property type="evidence" value="ECO:0007669"/>
    <property type="project" value="UniProtKB-KW"/>
</dbReference>
<evidence type="ECO:0000259" key="6">
    <source>
        <dbReference type="PROSITE" id="PS51485"/>
    </source>
</evidence>
<keyword evidence="3" id="KW-0325">Glycoprotein</keyword>
<evidence type="ECO:0000313" key="7">
    <source>
        <dbReference type="EMBL" id="KAK9222400.1"/>
    </source>
</evidence>
<name>A0AAP0QT80_9ROSI</name>
<feature type="domain" description="Phytocyanin" evidence="6">
    <location>
        <begin position="23"/>
        <end position="122"/>
    </location>
</feature>
<dbReference type="PROSITE" id="PS51485">
    <property type="entry name" value="PHYTOCYANIN"/>
    <property type="match status" value="1"/>
</dbReference>
<feature type="chain" id="PRO_5042814991" description="Phytocyanin domain-containing protein" evidence="5">
    <location>
        <begin position="23"/>
        <end position="241"/>
    </location>
</feature>
<gene>
    <name evidence="7" type="ORF">WN944_010835</name>
</gene>
<dbReference type="Pfam" id="PF02298">
    <property type="entry name" value="Cu_bind_like"/>
    <property type="match status" value="1"/>
</dbReference>
<feature type="region of interest" description="Disordered" evidence="4">
    <location>
        <begin position="123"/>
        <end position="217"/>
    </location>
</feature>
<feature type="compositionally biased region" description="Low complexity" evidence="4">
    <location>
        <begin position="135"/>
        <end position="149"/>
    </location>
</feature>
<dbReference type="FunFam" id="2.60.40.420:FF:000003">
    <property type="entry name" value="Blue copper"/>
    <property type="match status" value="1"/>
</dbReference>
<dbReference type="PANTHER" id="PTHR33021:SF492">
    <property type="entry name" value="UCLACYANIN 1"/>
    <property type="match status" value="1"/>
</dbReference>
<protein>
    <recommendedName>
        <fullName evidence="6">Phytocyanin domain-containing protein</fullName>
    </recommendedName>
</protein>
<dbReference type="AlphaFoldDB" id="A0AAP0QT80"/>
<keyword evidence="5" id="KW-0732">Signal</keyword>
<feature type="signal peptide" evidence="5">
    <location>
        <begin position="1"/>
        <end position="22"/>
    </location>
</feature>
<dbReference type="PROSITE" id="PS00196">
    <property type="entry name" value="COPPER_BLUE"/>
    <property type="match status" value="1"/>
</dbReference>
<dbReference type="InterPro" id="IPR008972">
    <property type="entry name" value="Cupredoxin"/>
</dbReference>
<dbReference type="InterPro" id="IPR028871">
    <property type="entry name" value="BlueCu_1_BS"/>
</dbReference>
<sequence>MAVLRTFICVAATAVLIQLSMAANYTVGGPNGGWDTATDLRTWATSQKFLVGDNLIFQYPSSHDVTEVSKPDYDSCQTSNKIQSYTDGNTVIPLSSPGKRYFICGAPGHCTVGMKVGIDTLASTSPAPASPSKPPQASLAAPTPQASSKTPPPASPAPETSSPSPEESPKSAPTVSPASPSSSPLGSPPPSPDVPTADSPSTSPPPSGLSQPPQPSSAAKVFFKTIMAMGFSFGIMMLLAF</sequence>
<evidence type="ECO:0000256" key="2">
    <source>
        <dbReference type="ARBA" id="ARBA00023008"/>
    </source>
</evidence>
<organism evidence="7 8">
    <name type="scientific">Citrus x changshan-huyou</name>
    <dbReference type="NCBI Taxonomy" id="2935761"/>
    <lineage>
        <taxon>Eukaryota</taxon>
        <taxon>Viridiplantae</taxon>
        <taxon>Streptophyta</taxon>
        <taxon>Embryophyta</taxon>
        <taxon>Tracheophyta</taxon>
        <taxon>Spermatophyta</taxon>
        <taxon>Magnoliopsida</taxon>
        <taxon>eudicotyledons</taxon>
        <taxon>Gunneridae</taxon>
        <taxon>Pentapetalae</taxon>
        <taxon>rosids</taxon>
        <taxon>malvids</taxon>
        <taxon>Sapindales</taxon>
        <taxon>Rutaceae</taxon>
        <taxon>Aurantioideae</taxon>
        <taxon>Citrus</taxon>
    </lineage>
</organism>
<evidence type="ECO:0000313" key="8">
    <source>
        <dbReference type="Proteomes" id="UP001428341"/>
    </source>
</evidence>
<dbReference type="InterPro" id="IPR003245">
    <property type="entry name" value="Phytocyanin_dom"/>
</dbReference>